<dbReference type="InterPro" id="IPR052514">
    <property type="entry name" value="SAM-dependent_MTase"/>
</dbReference>
<sequence>MNLMKIRRMLNSYGLYVSKRAESTFLFLVLIVVIVTILLSWQMHGIRPRALCMSDVNLKSQSLNRSGIHVIPSVPEKRSWFENLEKEEEDLFNPYLSECVDVKAPGDLGTLLTCIHDAKKDLMVSAHLKNKGGWEPENVEAMYEMHKRFPGLVLVDLGCNIGVFTLPAAKMGMEVVAVDSMLSSLQLLQRSLFINGLSCHVTLIHNALYRKQMQMRVALDPSNVGASKVVEILEFRRHKIHPSQLVDAVCLDDLMPLVKGKTVFLKVDLENNERALLECADQFFKYVNVKVLLIEWMYYRHNEKDSRFIKNFLLKHHMVPTWGIDIDREIDVSASSNWPDNVFWMKRG</sequence>
<keyword evidence="1" id="KW-0812">Transmembrane</keyword>
<dbReference type="Proteomes" id="UP000678393">
    <property type="component" value="Unassembled WGS sequence"/>
</dbReference>
<dbReference type="PANTHER" id="PTHR34203:SF15">
    <property type="entry name" value="SLL1173 PROTEIN"/>
    <property type="match status" value="1"/>
</dbReference>
<dbReference type="PANTHER" id="PTHR34203">
    <property type="entry name" value="METHYLTRANSFERASE, FKBM FAMILY PROTEIN"/>
    <property type="match status" value="1"/>
</dbReference>
<keyword evidence="1" id="KW-1133">Transmembrane helix</keyword>
<dbReference type="Gene3D" id="3.40.50.150">
    <property type="entry name" value="Vaccinia Virus protein VP39"/>
    <property type="match status" value="1"/>
</dbReference>
<evidence type="ECO:0000313" key="2">
    <source>
        <dbReference type="EMBL" id="CAG5115282.1"/>
    </source>
</evidence>
<dbReference type="InterPro" id="IPR006342">
    <property type="entry name" value="FkbM_mtfrase"/>
</dbReference>
<dbReference type="InterPro" id="IPR029063">
    <property type="entry name" value="SAM-dependent_MTases_sf"/>
</dbReference>
<evidence type="ECO:0008006" key="4">
    <source>
        <dbReference type="Google" id="ProtNLM"/>
    </source>
</evidence>
<keyword evidence="1" id="KW-0472">Membrane</keyword>
<name>A0A8S3YIU5_9EUPU</name>
<dbReference type="NCBIfam" id="TIGR01444">
    <property type="entry name" value="fkbM_fam"/>
    <property type="match status" value="1"/>
</dbReference>
<dbReference type="EMBL" id="CAJHNH020000098">
    <property type="protein sequence ID" value="CAG5115282.1"/>
    <property type="molecule type" value="Genomic_DNA"/>
</dbReference>
<gene>
    <name evidence="2" type="ORF">CUNI_LOCUS840</name>
</gene>
<protein>
    <recommendedName>
        <fullName evidence="4">Methyltransferase FkbM domain-containing protein</fullName>
    </recommendedName>
</protein>
<comment type="caution">
    <text evidence="2">The sequence shown here is derived from an EMBL/GenBank/DDBJ whole genome shotgun (WGS) entry which is preliminary data.</text>
</comment>
<feature type="transmembrane region" description="Helical" evidence="1">
    <location>
        <begin position="21"/>
        <end position="41"/>
    </location>
</feature>
<evidence type="ECO:0000256" key="1">
    <source>
        <dbReference type="SAM" id="Phobius"/>
    </source>
</evidence>
<reference evidence="2" key="1">
    <citation type="submission" date="2021-04" db="EMBL/GenBank/DDBJ databases">
        <authorList>
            <consortium name="Molecular Ecology Group"/>
        </authorList>
    </citation>
    <scope>NUCLEOTIDE SEQUENCE</scope>
</reference>
<dbReference type="AlphaFoldDB" id="A0A8S3YIU5"/>
<proteinExistence type="predicted"/>
<accession>A0A8S3YIU5</accession>
<keyword evidence="3" id="KW-1185">Reference proteome</keyword>
<organism evidence="2 3">
    <name type="scientific">Candidula unifasciata</name>
    <dbReference type="NCBI Taxonomy" id="100452"/>
    <lineage>
        <taxon>Eukaryota</taxon>
        <taxon>Metazoa</taxon>
        <taxon>Spiralia</taxon>
        <taxon>Lophotrochozoa</taxon>
        <taxon>Mollusca</taxon>
        <taxon>Gastropoda</taxon>
        <taxon>Heterobranchia</taxon>
        <taxon>Euthyneura</taxon>
        <taxon>Panpulmonata</taxon>
        <taxon>Eupulmonata</taxon>
        <taxon>Stylommatophora</taxon>
        <taxon>Helicina</taxon>
        <taxon>Helicoidea</taxon>
        <taxon>Geomitridae</taxon>
        <taxon>Candidula</taxon>
    </lineage>
</organism>
<evidence type="ECO:0000313" key="3">
    <source>
        <dbReference type="Proteomes" id="UP000678393"/>
    </source>
</evidence>
<dbReference type="SUPFAM" id="SSF53335">
    <property type="entry name" value="S-adenosyl-L-methionine-dependent methyltransferases"/>
    <property type="match status" value="1"/>
</dbReference>
<dbReference type="OrthoDB" id="411251at2759"/>